<dbReference type="OrthoDB" id="9777133at2"/>
<dbReference type="RefSeq" id="WP_116235063.1">
    <property type="nucleotide sequence ID" value="NZ_QRDP01000004.1"/>
</dbReference>
<protein>
    <recommendedName>
        <fullName evidence="1">UPF0246 protein DFR46_0550</fullName>
    </recommendedName>
</protein>
<comment type="caution">
    <text evidence="2">The sequence shown here is derived from an EMBL/GenBank/DDBJ whole genome shotgun (WGS) entry which is preliminary data.</text>
</comment>
<organism evidence="2 3">
    <name type="scientific">Parasphingopyxis lamellibrachiae</name>
    <dbReference type="NCBI Taxonomy" id="680125"/>
    <lineage>
        <taxon>Bacteria</taxon>
        <taxon>Pseudomonadati</taxon>
        <taxon>Pseudomonadota</taxon>
        <taxon>Alphaproteobacteria</taxon>
        <taxon>Sphingomonadales</taxon>
        <taxon>Sphingomonadaceae</taxon>
        <taxon>Parasphingopyxis</taxon>
    </lineage>
</organism>
<dbReference type="Proteomes" id="UP000256310">
    <property type="component" value="Unassembled WGS sequence"/>
</dbReference>
<proteinExistence type="inferred from homology"/>
<dbReference type="PANTHER" id="PTHR30283">
    <property type="entry name" value="PEROXIDE STRESS RESPONSE PROTEIN YAAA"/>
    <property type="match status" value="1"/>
</dbReference>
<dbReference type="PANTHER" id="PTHR30283:SF4">
    <property type="entry name" value="PEROXIDE STRESS RESISTANCE PROTEIN YAAA"/>
    <property type="match status" value="1"/>
</dbReference>
<dbReference type="GO" id="GO:0033194">
    <property type="term" value="P:response to hydroperoxide"/>
    <property type="evidence" value="ECO:0007669"/>
    <property type="project" value="TreeGrafter"/>
</dbReference>
<dbReference type="InterPro" id="IPR005583">
    <property type="entry name" value="YaaA"/>
</dbReference>
<comment type="similarity">
    <text evidence="1">Belongs to the UPF0246 family.</text>
</comment>
<gene>
    <name evidence="2" type="ORF">DFR46_0550</name>
</gene>
<dbReference type="EMBL" id="QRDP01000004">
    <property type="protein sequence ID" value="RED15555.1"/>
    <property type="molecule type" value="Genomic_DNA"/>
</dbReference>
<dbReference type="NCBIfam" id="NF002542">
    <property type="entry name" value="PRK02101.1-3"/>
    <property type="match status" value="1"/>
</dbReference>
<evidence type="ECO:0000256" key="1">
    <source>
        <dbReference type="HAMAP-Rule" id="MF_00652"/>
    </source>
</evidence>
<sequence>MLILISPAKSLDFDSEIGSVAATTARFPEETQRLVSAASNLSKKKLQQIMPVSDKLIALNHGRYRDFWDQPERAAIYAFSGDVYTGFEAKTLGNEAIRFAQSHLRILSGLYGLLRPLDAIRPYRLEMGTRWAPRYKKLTDFWGDKIAAVVAADLEANSSDTIINLASQEYWAAVNGADTLEDKRVITIDFREEGPQGLRFNSFEAKRARGMMARYICEHALAEPEAIKSFDSDGYHYVEDGSDDDNWRFVRS</sequence>
<dbReference type="GO" id="GO:0005829">
    <property type="term" value="C:cytosol"/>
    <property type="evidence" value="ECO:0007669"/>
    <property type="project" value="TreeGrafter"/>
</dbReference>
<dbReference type="AlphaFoldDB" id="A0A3D9FCM4"/>
<dbReference type="HAMAP" id="MF_00652">
    <property type="entry name" value="UPF0246"/>
    <property type="match status" value="1"/>
</dbReference>
<dbReference type="Pfam" id="PF03883">
    <property type="entry name" value="H2O2_YaaD"/>
    <property type="match status" value="1"/>
</dbReference>
<evidence type="ECO:0000313" key="3">
    <source>
        <dbReference type="Proteomes" id="UP000256310"/>
    </source>
</evidence>
<reference evidence="2 3" key="1">
    <citation type="submission" date="2018-07" db="EMBL/GenBank/DDBJ databases">
        <title>Genomic Encyclopedia of Type Strains, Phase IV (KMG-IV): sequencing the most valuable type-strain genomes for metagenomic binning, comparative biology and taxonomic classification.</title>
        <authorList>
            <person name="Goeker M."/>
        </authorList>
    </citation>
    <scope>NUCLEOTIDE SEQUENCE [LARGE SCALE GENOMIC DNA]</scope>
    <source>
        <strain evidence="2 3">DSM 26725</strain>
    </source>
</reference>
<name>A0A3D9FCM4_9SPHN</name>
<evidence type="ECO:0000313" key="2">
    <source>
        <dbReference type="EMBL" id="RED15555.1"/>
    </source>
</evidence>
<keyword evidence="3" id="KW-1185">Reference proteome</keyword>
<accession>A0A3D9FCM4</accession>